<dbReference type="EMBL" id="MG018930">
    <property type="protein sequence ID" value="ATW58268.1"/>
    <property type="molecule type" value="Genomic_DNA"/>
</dbReference>
<keyword evidence="2" id="KW-1185">Reference proteome</keyword>
<reference evidence="1 2" key="1">
    <citation type="submission" date="2017-09" db="EMBL/GenBank/DDBJ databases">
        <authorList>
            <person name="Ehlers B."/>
            <person name="Leendertz F.H."/>
        </authorList>
    </citation>
    <scope>NUCLEOTIDE SEQUENCE [LARGE SCALE GENOMIC DNA]</scope>
</reference>
<protein>
    <submittedName>
        <fullName evidence="1">Uncharacterized protein</fullName>
    </submittedName>
</protein>
<proteinExistence type="predicted"/>
<organism evidence="1 2">
    <name type="scientific">Pseudomonas phage ventosus</name>
    <dbReference type="NCBI Taxonomy" id="2048980"/>
    <lineage>
        <taxon>Viruses</taxon>
        <taxon>Duplodnaviria</taxon>
        <taxon>Heunggongvirae</taxon>
        <taxon>Uroviricota</taxon>
        <taxon>Caudoviricetes</taxon>
        <taxon>Vandenendeviridae</taxon>
        <taxon>Gorskivirinae</taxon>
        <taxon>Ventosusvirus</taxon>
        <taxon>Ventosusvirus ventosus</taxon>
    </lineage>
</organism>
<sequence>MLRLLKFLFTGSWHEHEWKVIHQGTLGRHGSVQGYRHILQCKGCGNVKHKDSI</sequence>
<accession>A0A2H4P7Y4</accession>
<evidence type="ECO:0000313" key="1">
    <source>
        <dbReference type="EMBL" id="ATW58268.1"/>
    </source>
</evidence>
<gene>
    <name evidence="1" type="ORF">CNR37_00061</name>
</gene>
<evidence type="ECO:0000313" key="2">
    <source>
        <dbReference type="Proteomes" id="UP000241096"/>
    </source>
</evidence>
<name>A0A2H4P7Y4_9CAUD</name>
<dbReference type="Proteomes" id="UP000241096">
    <property type="component" value="Segment"/>
</dbReference>